<accession>A0A7N0UR04</accession>
<evidence type="ECO:0000256" key="2">
    <source>
        <dbReference type="SAM" id="Phobius"/>
    </source>
</evidence>
<reference evidence="3" key="1">
    <citation type="submission" date="2021-01" db="UniProtKB">
        <authorList>
            <consortium name="EnsemblPlants"/>
        </authorList>
    </citation>
    <scope>IDENTIFICATION</scope>
</reference>
<evidence type="ECO:0000256" key="1">
    <source>
        <dbReference type="ARBA" id="ARBA00008668"/>
    </source>
</evidence>
<keyword evidence="2" id="KW-0472">Membrane</keyword>
<dbReference type="InterPro" id="IPR050592">
    <property type="entry name" value="GDSL_lipolytic_enzyme"/>
</dbReference>
<dbReference type="FunFam" id="3.40.50.1110:FF:000003">
    <property type="entry name" value="GDSL esterase/lipase APG"/>
    <property type="match status" value="1"/>
</dbReference>
<proteinExistence type="inferred from homology"/>
<protein>
    <recommendedName>
        <fullName evidence="5">GDSL esterase/lipase</fullName>
    </recommendedName>
</protein>
<keyword evidence="2" id="KW-0812">Transmembrane</keyword>
<dbReference type="PANTHER" id="PTHR45642">
    <property type="entry name" value="GDSL ESTERASE/LIPASE EXL3"/>
    <property type="match status" value="1"/>
</dbReference>
<keyword evidence="4" id="KW-1185">Reference proteome</keyword>
<sequence>MICDSQPKLHPRIYNHHTRRHQLCKSGFKEMAFDIIILHSHIHTLLAIFILLLTLTVSRSGSAARPSTSTTFADDRYQTNSLSKIQAVFVFGDSTVDSGNNNFLLTDFRSDFQPYGRDFAGGQPTGRFTDGRLVTDFMASYVGLKDYVPPYLDPTLSLEDLKTGVSFASAASGYDPLTAKLSNVLPISKQIEYFREYRKRMEIEIGKQEIDQIIAHSGFVISAGTNDFAVNYFLVPIRNQTYTISEYQQYLLGQLQQLIQELLAEGATKIGVVGLPPIGCLPVVITVFSEDGFAKRECVEWLSSVARSYNDMVKKELSSERYQSQGIKIVYADIYTPLNQIVRNPEKFGFEEVLRGCCGTGVAETSYLCNPDSDLCPDVSKYAFFDSVHPTEKTYSILFESVRPVIDYVVEG</sequence>
<feature type="transmembrane region" description="Helical" evidence="2">
    <location>
        <begin position="35"/>
        <end position="57"/>
    </location>
</feature>
<name>A0A7N0UR04_KALFE</name>
<dbReference type="InterPro" id="IPR001087">
    <property type="entry name" value="GDSL"/>
</dbReference>
<dbReference type="OMA" id="RIAYMDI"/>
<dbReference type="Gramene" id="Kaladp0076s0336.1.v1.1">
    <property type="protein sequence ID" value="Kaladp0076s0336.1.v1.1"/>
    <property type="gene ID" value="Kaladp0076s0336.v1.1"/>
</dbReference>
<dbReference type="GO" id="GO:0016788">
    <property type="term" value="F:hydrolase activity, acting on ester bonds"/>
    <property type="evidence" value="ECO:0007669"/>
    <property type="project" value="InterPro"/>
</dbReference>
<dbReference type="Pfam" id="PF00657">
    <property type="entry name" value="Lipase_GDSL"/>
    <property type="match status" value="1"/>
</dbReference>
<dbReference type="PANTHER" id="PTHR45642:SF3">
    <property type="entry name" value="OS09G0540400 PROTEIN"/>
    <property type="match status" value="1"/>
</dbReference>
<organism evidence="3 4">
    <name type="scientific">Kalanchoe fedtschenkoi</name>
    <name type="common">Lavender scallops</name>
    <name type="synonym">South American air plant</name>
    <dbReference type="NCBI Taxonomy" id="63787"/>
    <lineage>
        <taxon>Eukaryota</taxon>
        <taxon>Viridiplantae</taxon>
        <taxon>Streptophyta</taxon>
        <taxon>Embryophyta</taxon>
        <taxon>Tracheophyta</taxon>
        <taxon>Spermatophyta</taxon>
        <taxon>Magnoliopsida</taxon>
        <taxon>eudicotyledons</taxon>
        <taxon>Gunneridae</taxon>
        <taxon>Pentapetalae</taxon>
        <taxon>Saxifragales</taxon>
        <taxon>Crassulaceae</taxon>
        <taxon>Kalanchoe</taxon>
    </lineage>
</organism>
<keyword evidence="2" id="KW-1133">Transmembrane helix</keyword>
<dbReference type="CDD" id="cd01837">
    <property type="entry name" value="SGNH_plant_lipase_like"/>
    <property type="match status" value="1"/>
</dbReference>
<dbReference type="Proteomes" id="UP000594263">
    <property type="component" value="Unplaced"/>
</dbReference>
<dbReference type="InterPro" id="IPR036514">
    <property type="entry name" value="SGNH_hydro_sf"/>
</dbReference>
<dbReference type="InterPro" id="IPR035669">
    <property type="entry name" value="SGNH_plant_lipase-like"/>
</dbReference>
<evidence type="ECO:0000313" key="4">
    <source>
        <dbReference type="Proteomes" id="UP000594263"/>
    </source>
</evidence>
<dbReference type="AlphaFoldDB" id="A0A7N0UR04"/>
<comment type="similarity">
    <text evidence="1">Belongs to the 'GDSL' lipolytic enzyme family.</text>
</comment>
<dbReference type="EnsemblPlants" id="Kaladp0076s0336.1.v1.1">
    <property type="protein sequence ID" value="Kaladp0076s0336.1.v1.1"/>
    <property type="gene ID" value="Kaladp0076s0336.v1.1"/>
</dbReference>
<dbReference type="Gene3D" id="3.40.50.1110">
    <property type="entry name" value="SGNH hydrolase"/>
    <property type="match status" value="1"/>
</dbReference>
<evidence type="ECO:0008006" key="5">
    <source>
        <dbReference type="Google" id="ProtNLM"/>
    </source>
</evidence>
<dbReference type="SUPFAM" id="SSF52266">
    <property type="entry name" value="SGNH hydrolase"/>
    <property type="match status" value="1"/>
</dbReference>
<evidence type="ECO:0000313" key="3">
    <source>
        <dbReference type="EnsemblPlants" id="Kaladp0076s0336.1.v1.1"/>
    </source>
</evidence>